<gene>
    <name evidence="12" type="ORF">SAMN05216190_11837</name>
</gene>
<evidence type="ECO:0000256" key="1">
    <source>
        <dbReference type="ARBA" id="ARBA00004377"/>
    </source>
</evidence>
<reference evidence="13" key="1">
    <citation type="submission" date="2016-10" db="EMBL/GenBank/DDBJ databases">
        <authorList>
            <person name="Varghese N."/>
            <person name="Submissions S."/>
        </authorList>
    </citation>
    <scope>NUCLEOTIDE SEQUENCE [LARGE SCALE GENOMIC DNA]</scope>
    <source>
        <strain evidence="13">DSM 17834</strain>
    </source>
</reference>
<dbReference type="STRING" id="289003.SAMN05216190_11837"/>
<dbReference type="GO" id="GO:0015627">
    <property type="term" value="C:type II protein secretion system complex"/>
    <property type="evidence" value="ECO:0007669"/>
    <property type="project" value="InterPro"/>
</dbReference>
<dbReference type="AlphaFoldDB" id="A0A1I5T2J3"/>
<dbReference type="RefSeq" id="WP_170862224.1">
    <property type="nucleotide sequence ID" value="NZ_FOWX01000018.1"/>
</dbReference>
<evidence type="ECO:0000256" key="10">
    <source>
        <dbReference type="ARBA" id="ARBA00030775"/>
    </source>
</evidence>
<keyword evidence="3" id="KW-1003">Cell membrane</keyword>
<keyword evidence="5" id="KW-0997">Cell inner membrane</keyword>
<dbReference type="NCBIfam" id="TIGR02532">
    <property type="entry name" value="IV_pilin_GFxxxE"/>
    <property type="match status" value="1"/>
</dbReference>
<dbReference type="Pfam" id="PF12019">
    <property type="entry name" value="GspH"/>
    <property type="match status" value="1"/>
</dbReference>
<organism evidence="12 13">
    <name type="scientific">Pseudomonas borbori</name>
    <dbReference type="NCBI Taxonomy" id="289003"/>
    <lineage>
        <taxon>Bacteria</taxon>
        <taxon>Pseudomonadati</taxon>
        <taxon>Pseudomonadota</taxon>
        <taxon>Gammaproteobacteria</taxon>
        <taxon>Pseudomonadales</taxon>
        <taxon>Pseudomonadaceae</taxon>
        <taxon>Pseudomonas</taxon>
    </lineage>
</organism>
<dbReference type="Gene3D" id="3.55.40.10">
    <property type="entry name" value="minor pseudopilin epsh domain"/>
    <property type="match status" value="1"/>
</dbReference>
<name>A0A1I5T2J3_9PSED</name>
<evidence type="ECO:0000313" key="12">
    <source>
        <dbReference type="EMBL" id="SFP76686.1"/>
    </source>
</evidence>
<dbReference type="InterPro" id="IPR022346">
    <property type="entry name" value="T2SS_GspH"/>
</dbReference>
<keyword evidence="6" id="KW-0812">Transmembrane</keyword>
<dbReference type="Pfam" id="PF07963">
    <property type="entry name" value="N_methyl"/>
    <property type="match status" value="1"/>
</dbReference>
<accession>A0A1I5T2J3</accession>
<dbReference type="InterPro" id="IPR012902">
    <property type="entry name" value="N_methyl_site"/>
</dbReference>
<keyword evidence="7" id="KW-1133">Transmembrane helix</keyword>
<comment type="similarity">
    <text evidence="9">Belongs to the GSP H family.</text>
</comment>
<evidence type="ECO:0000259" key="11">
    <source>
        <dbReference type="Pfam" id="PF12019"/>
    </source>
</evidence>
<comment type="subcellular location">
    <subcellularLocation>
        <location evidence="1">Cell inner membrane</location>
        <topology evidence="1">Single-pass membrane protein</topology>
    </subcellularLocation>
</comment>
<dbReference type="PROSITE" id="PS00409">
    <property type="entry name" value="PROKAR_NTER_METHYL"/>
    <property type="match status" value="1"/>
</dbReference>
<evidence type="ECO:0000256" key="6">
    <source>
        <dbReference type="ARBA" id="ARBA00022692"/>
    </source>
</evidence>
<evidence type="ECO:0000256" key="8">
    <source>
        <dbReference type="ARBA" id="ARBA00023136"/>
    </source>
</evidence>
<dbReference type="InterPro" id="IPR045584">
    <property type="entry name" value="Pilin-like"/>
</dbReference>
<evidence type="ECO:0000256" key="5">
    <source>
        <dbReference type="ARBA" id="ARBA00022519"/>
    </source>
</evidence>
<sequence>MSQKGFTLVEMMVTLAVLVIILSIAGPNFAEMIRANRAESQRTTLFAAINLARSEAIRRSTLVRVSLASGTSWTGGWRIWVDANGDNTFQDGEALKEFPALTGGNTLVSSAATVMFNAQGYLSAGTPGSSTTLQFRVGADHCSLERDIKINHLGRVSSERRTCS</sequence>
<dbReference type="Proteomes" id="UP000198784">
    <property type="component" value="Unassembled WGS sequence"/>
</dbReference>
<dbReference type="EMBL" id="FOWX01000018">
    <property type="protein sequence ID" value="SFP76686.1"/>
    <property type="molecule type" value="Genomic_DNA"/>
</dbReference>
<dbReference type="GO" id="GO:0005886">
    <property type="term" value="C:plasma membrane"/>
    <property type="evidence" value="ECO:0007669"/>
    <property type="project" value="UniProtKB-SubCell"/>
</dbReference>
<evidence type="ECO:0000256" key="4">
    <source>
        <dbReference type="ARBA" id="ARBA00022481"/>
    </source>
</evidence>
<evidence type="ECO:0000256" key="7">
    <source>
        <dbReference type="ARBA" id="ARBA00022989"/>
    </source>
</evidence>
<evidence type="ECO:0000256" key="9">
    <source>
        <dbReference type="ARBA" id="ARBA00025772"/>
    </source>
</evidence>
<dbReference type="SUPFAM" id="SSF54523">
    <property type="entry name" value="Pili subunits"/>
    <property type="match status" value="1"/>
</dbReference>
<evidence type="ECO:0000256" key="2">
    <source>
        <dbReference type="ARBA" id="ARBA00021549"/>
    </source>
</evidence>
<dbReference type="GO" id="GO:0015628">
    <property type="term" value="P:protein secretion by the type II secretion system"/>
    <property type="evidence" value="ECO:0007669"/>
    <property type="project" value="InterPro"/>
</dbReference>
<keyword evidence="13" id="KW-1185">Reference proteome</keyword>
<keyword evidence="4" id="KW-0488">Methylation</keyword>
<evidence type="ECO:0000313" key="13">
    <source>
        <dbReference type="Proteomes" id="UP000198784"/>
    </source>
</evidence>
<evidence type="ECO:0000256" key="3">
    <source>
        <dbReference type="ARBA" id="ARBA00022475"/>
    </source>
</evidence>
<proteinExistence type="inferred from homology"/>
<protein>
    <recommendedName>
        <fullName evidence="2">Type II secretion system protein H</fullName>
    </recommendedName>
    <alternativeName>
        <fullName evidence="10">General secretion pathway protein H</fullName>
    </alternativeName>
</protein>
<keyword evidence="8" id="KW-0472">Membrane</keyword>
<feature type="domain" description="General secretion pathway GspH" evidence="11">
    <location>
        <begin position="44"/>
        <end position="154"/>
    </location>
</feature>